<dbReference type="InterPro" id="IPR036366">
    <property type="entry name" value="PGBDSf"/>
</dbReference>
<dbReference type="SMART" id="SM00646">
    <property type="entry name" value="Ami_3"/>
    <property type="match status" value="1"/>
</dbReference>
<evidence type="ECO:0000259" key="2">
    <source>
        <dbReference type="SMART" id="SM00646"/>
    </source>
</evidence>
<accession>A0AAT9LEU2</accession>
<dbReference type="InterPro" id="IPR002508">
    <property type="entry name" value="MurNAc-LAA_cat"/>
</dbReference>
<dbReference type="GO" id="GO:0030288">
    <property type="term" value="C:outer membrane-bounded periplasmic space"/>
    <property type="evidence" value="ECO:0007669"/>
    <property type="project" value="TreeGrafter"/>
</dbReference>
<dbReference type="InterPro" id="IPR002477">
    <property type="entry name" value="Peptidoglycan-bd-like"/>
</dbReference>
<evidence type="ECO:0000313" key="3">
    <source>
        <dbReference type="EMBL" id="QUL98658.1"/>
    </source>
</evidence>
<sequence>MQHACRNWIRSTVLSGCATIALLLAFLLVPIRGHAAPILRQGSSGQAVLTLQERLKDLGYDPGPVDGIFGPWTDAAVRTFQRHNGLYVDGVVGPITWAALERATEVSRGKKPLSGKTIVIDPGHGGDEPGAISYWGDKEKDFTLPIGLQLKNQLESLGATVVMTRYADYTPGSDWWPPVDDLEARVSIANSRGADLFLSIHINSYPKDPGVSGVMGFCQNGSWESRVLAWSIAQGVAGTTGLGLIDVQPGPYYVLNHTYMPAALIEVGFMTNRNDVSLLRQSWFQEEVARGMARGVLDYFRR</sequence>
<dbReference type="PANTHER" id="PTHR30404">
    <property type="entry name" value="N-ACETYLMURAMOYL-L-ALANINE AMIDASE"/>
    <property type="match status" value="1"/>
</dbReference>
<name>A0AAT9LEU2_9FIRM</name>
<dbReference type="PANTHER" id="PTHR30404:SF0">
    <property type="entry name" value="N-ACETYLMURAMOYL-L-ALANINE AMIDASE AMIC"/>
    <property type="match status" value="1"/>
</dbReference>
<dbReference type="AlphaFoldDB" id="A0AAT9LEU2"/>
<organism evidence="3">
    <name type="scientific">Candidatus Fermentithermobacillus carboniphilus</name>
    <dbReference type="NCBI Taxonomy" id="3085328"/>
    <lineage>
        <taxon>Bacteria</taxon>
        <taxon>Bacillati</taxon>
        <taxon>Bacillota</taxon>
        <taxon>Candidatus Fermentithermobacillia</taxon>
        <taxon>Candidatus Fermentithermobacillales</taxon>
        <taxon>Candidatus Fermentithermobacillaceae</taxon>
        <taxon>Candidatus Fermentithermobacillus</taxon>
    </lineage>
</organism>
<proteinExistence type="predicted"/>
<dbReference type="Pfam" id="PF01520">
    <property type="entry name" value="Amidase_3"/>
    <property type="match status" value="1"/>
</dbReference>
<dbReference type="KEGG" id="fcz:IMF26_00765"/>
<gene>
    <name evidence="3" type="ORF">IMF26_00765</name>
</gene>
<keyword evidence="1" id="KW-0378">Hydrolase</keyword>
<protein>
    <submittedName>
        <fullName evidence="3">N-acetylmuramoyl-L-alanine amidase</fullName>
    </submittedName>
</protein>
<evidence type="ECO:0000256" key="1">
    <source>
        <dbReference type="ARBA" id="ARBA00022801"/>
    </source>
</evidence>
<dbReference type="Pfam" id="PF01471">
    <property type="entry name" value="PG_binding_1"/>
    <property type="match status" value="1"/>
</dbReference>
<reference evidence="3" key="2">
    <citation type="journal article" date="2023" name="Biology">
        <title>Prokaryotic Life Associated with Coal-Fire Gas Vents Revealed by Metagenomics.</title>
        <authorList>
            <person name="Kadnikov V.V."/>
            <person name="Mardanov A.V."/>
            <person name="Beletsky A.V."/>
            <person name="Karnachuk O.V."/>
            <person name="Ravin N.V."/>
        </authorList>
    </citation>
    <scope>NUCLEOTIDE SEQUENCE</scope>
    <source>
        <strain evidence="3">Bu02</strain>
    </source>
</reference>
<dbReference type="InterPro" id="IPR050695">
    <property type="entry name" value="N-acetylmuramoyl_amidase_3"/>
</dbReference>
<dbReference type="EMBL" id="CP062796">
    <property type="protein sequence ID" value="QUL98658.1"/>
    <property type="molecule type" value="Genomic_DNA"/>
</dbReference>
<dbReference type="SUPFAM" id="SSF47090">
    <property type="entry name" value="PGBD-like"/>
    <property type="match status" value="1"/>
</dbReference>
<dbReference type="CDD" id="cd02696">
    <property type="entry name" value="MurNAc-LAA"/>
    <property type="match status" value="1"/>
</dbReference>
<feature type="domain" description="MurNAc-LAA" evidence="2">
    <location>
        <begin position="186"/>
        <end position="297"/>
    </location>
</feature>
<dbReference type="GO" id="GO:0009253">
    <property type="term" value="P:peptidoglycan catabolic process"/>
    <property type="evidence" value="ECO:0007669"/>
    <property type="project" value="InterPro"/>
</dbReference>
<dbReference type="Gene3D" id="1.10.101.10">
    <property type="entry name" value="PGBD-like superfamily/PGBD"/>
    <property type="match status" value="1"/>
</dbReference>
<dbReference type="GO" id="GO:0008745">
    <property type="term" value="F:N-acetylmuramoyl-L-alanine amidase activity"/>
    <property type="evidence" value="ECO:0007669"/>
    <property type="project" value="InterPro"/>
</dbReference>
<dbReference type="Gene3D" id="3.40.630.40">
    <property type="entry name" value="Zn-dependent exopeptidases"/>
    <property type="match status" value="1"/>
</dbReference>
<dbReference type="SUPFAM" id="SSF53187">
    <property type="entry name" value="Zn-dependent exopeptidases"/>
    <property type="match status" value="1"/>
</dbReference>
<reference evidence="3" key="1">
    <citation type="submission" date="2020-10" db="EMBL/GenBank/DDBJ databases">
        <authorList>
            <person name="Kadnikov V."/>
            <person name="Beletsky A.V."/>
            <person name="Mardanov A.V."/>
            <person name="Karnachuk O.V."/>
            <person name="Ravin N.V."/>
        </authorList>
    </citation>
    <scope>NUCLEOTIDE SEQUENCE</scope>
    <source>
        <strain evidence="3">Bu02</strain>
    </source>
</reference>
<dbReference type="InterPro" id="IPR036365">
    <property type="entry name" value="PGBD-like_sf"/>
</dbReference>